<reference evidence="1 2" key="1">
    <citation type="submission" date="2020-08" db="EMBL/GenBank/DDBJ databases">
        <title>Bridging the membrane lipid divide: bacteria of the FCB group superphylum have the potential to synthesize archaeal ether lipids.</title>
        <authorList>
            <person name="Villanueva L."/>
            <person name="Von Meijenfeldt F.A.B."/>
            <person name="Westbye A.B."/>
            <person name="Yadav S."/>
            <person name="Hopmans E.C."/>
            <person name="Dutilh B.E."/>
            <person name="Sinninghe Damste J.S."/>
        </authorList>
    </citation>
    <scope>NUCLEOTIDE SEQUENCE [LARGE SCALE GENOMIC DNA]</scope>
    <source>
        <strain evidence="1">NIOZ-UU30</strain>
    </source>
</reference>
<comment type="caution">
    <text evidence="1">The sequence shown here is derived from an EMBL/GenBank/DDBJ whole genome shotgun (WGS) entry which is preliminary data.</text>
</comment>
<gene>
    <name evidence="1" type="ORF">H8E23_16245</name>
</gene>
<proteinExistence type="predicted"/>
<sequence>MKPIHPDYFSRIEENRRPSPSVMKQIEDLLREFGENGRDLLEAFFGEKV</sequence>
<name>A0A8J6NTD9_9BACT</name>
<dbReference type="AlphaFoldDB" id="A0A8J6NTD9"/>
<accession>A0A8J6NTD9</accession>
<protein>
    <submittedName>
        <fullName evidence="1">Uncharacterized protein</fullName>
    </submittedName>
</protein>
<organism evidence="1 2">
    <name type="scientific">Candidatus Desulfatibia profunda</name>
    <dbReference type="NCBI Taxonomy" id="2841695"/>
    <lineage>
        <taxon>Bacteria</taxon>
        <taxon>Pseudomonadati</taxon>
        <taxon>Thermodesulfobacteriota</taxon>
        <taxon>Desulfobacteria</taxon>
        <taxon>Desulfobacterales</taxon>
        <taxon>Desulfobacterales incertae sedis</taxon>
        <taxon>Candidatus Desulfatibia</taxon>
    </lineage>
</organism>
<evidence type="ECO:0000313" key="2">
    <source>
        <dbReference type="Proteomes" id="UP000603434"/>
    </source>
</evidence>
<dbReference type="Proteomes" id="UP000603434">
    <property type="component" value="Unassembled WGS sequence"/>
</dbReference>
<dbReference type="EMBL" id="JACNJH010000234">
    <property type="protein sequence ID" value="MBC8362936.1"/>
    <property type="molecule type" value="Genomic_DNA"/>
</dbReference>
<evidence type="ECO:0000313" key="1">
    <source>
        <dbReference type="EMBL" id="MBC8362936.1"/>
    </source>
</evidence>